<dbReference type="Proteomes" id="UP000006591">
    <property type="component" value="Chromosome 2"/>
</dbReference>
<evidence type="ECO:0000313" key="2">
    <source>
        <dbReference type="EnsemblPlants" id="ONIVA02G37080.1"/>
    </source>
</evidence>
<dbReference type="STRING" id="4536.A0A0E0GDR1"/>
<reference evidence="2" key="1">
    <citation type="submission" date="2015-04" db="UniProtKB">
        <authorList>
            <consortium name="EnsemblPlants"/>
        </authorList>
    </citation>
    <scope>IDENTIFICATION</scope>
    <source>
        <strain evidence="2">SL10</strain>
    </source>
</reference>
<name>A0A0E0GDR1_ORYNI</name>
<dbReference type="HOGENOM" id="CLU_133481_0_0_1"/>
<dbReference type="eggNOG" id="ENOG502S4D7">
    <property type="taxonomic scope" value="Eukaryota"/>
</dbReference>
<dbReference type="OMA" id="AAMSSCH"/>
<organism evidence="2">
    <name type="scientific">Oryza nivara</name>
    <name type="common">Indian wild rice</name>
    <name type="synonym">Oryza sativa f. spontanea</name>
    <dbReference type="NCBI Taxonomy" id="4536"/>
    <lineage>
        <taxon>Eukaryota</taxon>
        <taxon>Viridiplantae</taxon>
        <taxon>Streptophyta</taxon>
        <taxon>Embryophyta</taxon>
        <taxon>Tracheophyta</taxon>
        <taxon>Spermatophyta</taxon>
        <taxon>Magnoliopsida</taxon>
        <taxon>Liliopsida</taxon>
        <taxon>Poales</taxon>
        <taxon>Poaceae</taxon>
        <taxon>BOP clade</taxon>
        <taxon>Oryzoideae</taxon>
        <taxon>Oryzeae</taxon>
        <taxon>Oryzinae</taxon>
        <taxon>Oryza</taxon>
    </lineage>
</organism>
<proteinExistence type="predicted"/>
<dbReference type="PROSITE" id="PS51257">
    <property type="entry name" value="PROKAR_LIPOPROTEIN"/>
    <property type="match status" value="1"/>
</dbReference>
<protein>
    <submittedName>
        <fullName evidence="2">Uncharacterized protein</fullName>
    </submittedName>
</protein>
<dbReference type="Gramene" id="ONIVA02G37080.1">
    <property type="protein sequence ID" value="ONIVA02G37080.1"/>
    <property type="gene ID" value="ONIVA02G37080"/>
</dbReference>
<feature type="region of interest" description="Disordered" evidence="1">
    <location>
        <begin position="1"/>
        <end position="28"/>
    </location>
</feature>
<keyword evidence="3" id="KW-1185">Reference proteome</keyword>
<dbReference type="EnsemblPlants" id="ONIVA02G37080.1">
    <property type="protein sequence ID" value="ONIVA02G37080.1"/>
    <property type="gene ID" value="ONIVA02G37080"/>
</dbReference>
<evidence type="ECO:0000313" key="3">
    <source>
        <dbReference type="Proteomes" id="UP000006591"/>
    </source>
</evidence>
<dbReference type="PANTHER" id="PTHR34206">
    <property type="entry name" value="OS06G0193300 PROTEIN"/>
    <property type="match status" value="1"/>
</dbReference>
<dbReference type="AlphaFoldDB" id="A0A0E0GDR1"/>
<accession>A0A0E0GDR1</accession>
<evidence type="ECO:0000256" key="1">
    <source>
        <dbReference type="SAM" id="MobiDB-lite"/>
    </source>
</evidence>
<dbReference type="PANTHER" id="PTHR34206:SF11">
    <property type="entry name" value="OS06G0193300 PROTEIN"/>
    <property type="match status" value="1"/>
</dbReference>
<reference evidence="2" key="2">
    <citation type="submission" date="2018-04" db="EMBL/GenBank/DDBJ databases">
        <title>OnivRS2 (Oryza nivara Reference Sequence Version 2).</title>
        <authorList>
            <person name="Zhang J."/>
            <person name="Kudrna D."/>
            <person name="Lee S."/>
            <person name="Talag J."/>
            <person name="Rajasekar S."/>
            <person name="Welchert J."/>
            <person name="Hsing Y.-I."/>
            <person name="Wing R.A."/>
        </authorList>
    </citation>
    <scope>NUCLEOTIDE SEQUENCE [LARGE SCALE GENOMIC DNA]</scope>
    <source>
        <strain evidence="2">SL10</strain>
    </source>
</reference>
<sequence>MDPSLKSLPSMQLVHHPSPSQTSKGMNQMAAMSSCHHLSSSISTPRFGTRKATMAKFIRAPVHSCSCSNAHLSQPAAPAKMVFEDQVRGVVCYRDDKGDMICEGYDEGPRLGMRLPEKACFPWPMGVQVTDFIELSTLRVFEDVDSLQPRKDQKGKL</sequence>